<name>A0A7D8Z439_VANHU</name>
<reference evidence="4 5" key="1">
    <citation type="journal article" date="2019" name="PLoS Genet.">
        <title>Convergent evolution of linked mating-type loci in basidiomycete fungi.</title>
        <authorList>
            <person name="Sun S."/>
            <person name="Coelho M.A."/>
            <person name="Heitman J."/>
            <person name="Nowrousian M."/>
        </authorList>
    </citation>
    <scope>NUCLEOTIDE SEQUENCE [LARGE SCALE GENOMIC DNA]</scope>
    <source>
        <strain evidence="4 5">CBS 4282</strain>
    </source>
</reference>
<dbReference type="EMBL" id="QKWK01000004">
    <property type="protein sequence ID" value="TXT10961.1"/>
    <property type="molecule type" value="Genomic_DNA"/>
</dbReference>
<keyword evidence="5" id="KW-1185">Reference proteome</keyword>
<dbReference type="OrthoDB" id="411064at2759"/>
<dbReference type="GO" id="GO:0018773">
    <property type="term" value="F:acetylpyruvate hydrolase activity"/>
    <property type="evidence" value="ECO:0007669"/>
    <property type="project" value="TreeGrafter"/>
</dbReference>
<gene>
    <name evidence="4" type="ORF">VHUM_01712</name>
</gene>
<protein>
    <recommendedName>
        <fullName evidence="3">Fumarylacetoacetase-like C-terminal domain-containing protein</fullName>
    </recommendedName>
</protein>
<dbReference type="PANTHER" id="PTHR11820">
    <property type="entry name" value="ACYLPYRUVASE"/>
    <property type="match status" value="1"/>
</dbReference>
<dbReference type="Gene3D" id="3.90.850.10">
    <property type="entry name" value="Fumarylacetoacetase-like, C-terminal domain"/>
    <property type="match status" value="1"/>
</dbReference>
<dbReference type="SUPFAM" id="SSF56529">
    <property type="entry name" value="FAH"/>
    <property type="match status" value="1"/>
</dbReference>
<evidence type="ECO:0000256" key="2">
    <source>
        <dbReference type="ARBA" id="ARBA00022723"/>
    </source>
</evidence>
<dbReference type="InterPro" id="IPR036663">
    <property type="entry name" value="Fumarylacetoacetase_C_sf"/>
</dbReference>
<feature type="domain" description="Fumarylacetoacetase-like C-terminal" evidence="3">
    <location>
        <begin position="111"/>
        <end position="310"/>
    </location>
</feature>
<sequence>MAIEPQHTDAAATVSYPRWHQLPSRYSHIQPLPQWPWRRLIRFVTEDGREALGEPIDGNVDIGLAVAKGAALQAEILDAKSPWDLDARRTGEVVTVKQLLSPLTAEQVGTIRATGLNYTDHARELGLALPSVPALFFKPAAALANPGDEIPVPTMAQDDEMDYEVELAIVIGRSARNVTAKNALDYVLGWTCANDLTARKLQEQSTQWGFCKGFDKFCPIGPCIVSTTALPDPRDVSLHTFLNGEEVQSGSAKNMIWHVSEIVEYVSKGTTLQPGTVILTGTPPGIGHSRGLWLRDGDEVRCSISGGIGEWHESAATIGSGGGCQVGRAVVAGARHSLALAACAGEQDLGRPKRCERRRADAPQARLSTRWCTSRECDVVRSGTRRLVSLGDTKITVLEHGLGRRSRRQRLTLSELVIGCWGRLECGCARCGQMMHMHVVGNLAWPIGCDTFRGLRQVFLGSDPTASKGSAAGVGLIDRFSRLPRFISGAVRVRVRTVRRCGAVRRALYAACCTRRGLHVALQSIQPCNEHKRPGAILRRLGSALAFASAGPPRTVPIPVFL</sequence>
<dbReference type="FunFam" id="3.90.850.10:FF:000002">
    <property type="entry name" value="2-hydroxyhepta-2,4-diene-1,7-dioate isomerase"/>
    <property type="match status" value="1"/>
</dbReference>
<dbReference type="GO" id="GO:0050163">
    <property type="term" value="F:oxaloacetate tautomerase activity"/>
    <property type="evidence" value="ECO:0007669"/>
    <property type="project" value="UniProtKB-ARBA"/>
</dbReference>
<evidence type="ECO:0000259" key="3">
    <source>
        <dbReference type="Pfam" id="PF01557"/>
    </source>
</evidence>
<accession>A0A7D8Z439</accession>
<dbReference type="Proteomes" id="UP000473826">
    <property type="component" value="Unassembled WGS sequence"/>
</dbReference>
<dbReference type="GO" id="GO:0006107">
    <property type="term" value="P:oxaloacetate metabolic process"/>
    <property type="evidence" value="ECO:0007669"/>
    <property type="project" value="UniProtKB-ARBA"/>
</dbReference>
<dbReference type="InterPro" id="IPR011234">
    <property type="entry name" value="Fumarylacetoacetase-like_C"/>
</dbReference>
<evidence type="ECO:0000313" key="4">
    <source>
        <dbReference type="EMBL" id="TXT10961.1"/>
    </source>
</evidence>
<dbReference type="GO" id="GO:0046872">
    <property type="term" value="F:metal ion binding"/>
    <property type="evidence" value="ECO:0007669"/>
    <property type="project" value="UniProtKB-KW"/>
</dbReference>
<dbReference type="Pfam" id="PF01557">
    <property type="entry name" value="FAA_hydrolase"/>
    <property type="match status" value="1"/>
</dbReference>
<dbReference type="PANTHER" id="PTHR11820:SF7">
    <property type="entry name" value="ACYLPYRUVASE FAHD1, MITOCHONDRIAL"/>
    <property type="match status" value="1"/>
</dbReference>
<evidence type="ECO:0000256" key="1">
    <source>
        <dbReference type="ARBA" id="ARBA00010211"/>
    </source>
</evidence>
<evidence type="ECO:0000313" key="5">
    <source>
        <dbReference type="Proteomes" id="UP000473826"/>
    </source>
</evidence>
<keyword evidence="2" id="KW-0479">Metal-binding</keyword>
<comment type="caution">
    <text evidence="4">The sequence shown here is derived from an EMBL/GenBank/DDBJ whole genome shotgun (WGS) entry which is preliminary data.</text>
</comment>
<proteinExistence type="inferred from homology"/>
<dbReference type="AlphaFoldDB" id="A0A7D8Z439"/>
<comment type="similarity">
    <text evidence="1">Belongs to the FAH family.</text>
</comment>
<organism evidence="4 5">
    <name type="scientific">Vanrija humicola</name>
    <name type="common">Yeast</name>
    <name type="synonym">Cryptococcus humicola</name>
    <dbReference type="NCBI Taxonomy" id="5417"/>
    <lineage>
        <taxon>Eukaryota</taxon>
        <taxon>Fungi</taxon>
        <taxon>Dikarya</taxon>
        <taxon>Basidiomycota</taxon>
        <taxon>Agaricomycotina</taxon>
        <taxon>Tremellomycetes</taxon>
        <taxon>Trichosporonales</taxon>
        <taxon>Trichosporonaceae</taxon>
        <taxon>Vanrija</taxon>
    </lineage>
</organism>